<dbReference type="AlphaFoldDB" id="A0A930YMN7"/>
<keyword evidence="3" id="KW-0804">Transcription</keyword>
<accession>A0A930YMN7</accession>
<evidence type="ECO:0000256" key="3">
    <source>
        <dbReference type="ARBA" id="ARBA00023163"/>
    </source>
</evidence>
<dbReference type="SUPFAM" id="SSF64288">
    <property type="entry name" value="Chorismate lyase-like"/>
    <property type="match status" value="1"/>
</dbReference>
<dbReference type="InterPro" id="IPR050679">
    <property type="entry name" value="Bact_HTH_transcr_reg"/>
</dbReference>
<feature type="region of interest" description="Disordered" evidence="4">
    <location>
        <begin position="250"/>
        <end position="272"/>
    </location>
</feature>
<keyword evidence="2" id="KW-0238">DNA-binding</keyword>
<dbReference type="InterPro" id="IPR000524">
    <property type="entry name" value="Tscrpt_reg_HTH_GntR"/>
</dbReference>
<evidence type="ECO:0000313" key="6">
    <source>
        <dbReference type="EMBL" id="MBF4765825.1"/>
    </source>
</evidence>
<dbReference type="InterPro" id="IPR036390">
    <property type="entry name" value="WH_DNA-bd_sf"/>
</dbReference>
<dbReference type="Pfam" id="PF00392">
    <property type="entry name" value="GntR"/>
    <property type="match status" value="1"/>
</dbReference>
<sequence length="272" mass="29511">MSANAAGGTVRGRVLRDTVEKKLRHLVSSEHVGQEGRLPTERELALQFGVSRTTIRQVLDDLERAGLVVRRRGRTGGTFAVTPRVNLDFGQLAGIPSYLRAQGFRAGAHVVSARIVSAEPETVEALNLEKGAVVHDIIRVRLADEVRISLEHTRIPVERFPDLLTNPLDDSLYGVIAEKYGCTATRAIERMVAVAATDSQAEALGIDVGDPLMAIERVTYDQSGTPFEHSSDLFRGDRTRVIAWAHTPGESAHVDTESGSADQALMRSPVGS</sequence>
<dbReference type="GO" id="GO:0003677">
    <property type="term" value="F:DNA binding"/>
    <property type="evidence" value="ECO:0007669"/>
    <property type="project" value="UniProtKB-KW"/>
</dbReference>
<keyword evidence="1" id="KW-0805">Transcription regulation</keyword>
<feature type="domain" description="HTH gntR-type" evidence="5">
    <location>
        <begin position="13"/>
        <end position="83"/>
    </location>
</feature>
<dbReference type="GO" id="GO:0003700">
    <property type="term" value="F:DNA-binding transcription factor activity"/>
    <property type="evidence" value="ECO:0007669"/>
    <property type="project" value="InterPro"/>
</dbReference>
<dbReference type="PROSITE" id="PS50949">
    <property type="entry name" value="HTH_GNTR"/>
    <property type="match status" value="1"/>
</dbReference>
<proteinExistence type="predicted"/>
<keyword evidence="7" id="KW-1185">Reference proteome</keyword>
<dbReference type="Gene3D" id="3.40.1410.10">
    <property type="entry name" value="Chorismate lyase-like"/>
    <property type="match status" value="1"/>
</dbReference>
<dbReference type="InterPro" id="IPR036388">
    <property type="entry name" value="WH-like_DNA-bd_sf"/>
</dbReference>
<dbReference type="SMART" id="SM00345">
    <property type="entry name" value="HTH_GNTR"/>
    <property type="match status" value="1"/>
</dbReference>
<dbReference type="RefSeq" id="WP_194709008.1">
    <property type="nucleotide sequence ID" value="NZ_JADKPN010000019.1"/>
</dbReference>
<organism evidence="6 7">
    <name type="scientific">Nocardioides islandensis</name>
    <dbReference type="NCBI Taxonomy" id="433663"/>
    <lineage>
        <taxon>Bacteria</taxon>
        <taxon>Bacillati</taxon>
        <taxon>Actinomycetota</taxon>
        <taxon>Actinomycetes</taxon>
        <taxon>Propionibacteriales</taxon>
        <taxon>Nocardioidaceae</taxon>
        <taxon>Nocardioides</taxon>
    </lineage>
</organism>
<comment type="caution">
    <text evidence="6">The sequence shown here is derived from an EMBL/GenBank/DDBJ whole genome shotgun (WGS) entry which is preliminary data.</text>
</comment>
<reference evidence="6" key="1">
    <citation type="submission" date="2020-11" db="EMBL/GenBank/DDBJ databases">
        <title>Nocardioides sp. nov., isolated from Soil of Cynanchum wilfordii Hemsley rhizosphere.</title>
        <authorList>
            <person name="Lee J.-S."/>
            <person name="Suh M.K."/>
            <person name="Kim J.-S."/>
        </authorList>
    </citation>
    <scope>NUCLEOTIDE SEQUENCE</scope>
    <source>
        <strain evidence="6">KCTC 19275</strain>
    </source>
</reference>
<evidence type="ECO:0000256" key="1">
    <source>
        <dbReference type="ARBA" id="ARBA00023015"/>
    </source>
</evidence>
<protein>
    <submittedName>
        <fullName evidence="6">GntR family transcriptional regulator</fullName>
    </submittedName>
</protein>
<dbReference type="SUPFAM" id="SSF46785">
    <property type="entry name" value="Winged helix' DNA-binding domain"/>
    <property type="match status" value="1"/>
</dbReference>
<evidence type="ECO:0000313" key="7">
    <source>
        <dbReference type="Proteomes" id="UP000640489"/>
    </source>
</evidence>
<name>A0A930YMN7_9ACTN</name>
<dbReference type="Proteomes" id="UP000640489">
    <property type="component" value="Unassembled WGS sequence"/>
</dbReference>
<dbReference type="Pfam" id="PF07702">
    <property type="entry name" value="UTRA"/>
    <property type="match status" value="1"/>
</dbReference>
<dbReference type="PRINTS" id="PR00035">
    <property type="entry name" value="HTHGNTR"/>
</dbReference>
<dbReference type="InterPro" id="IPR028978">
    <property type="entry name" value="Chorismate_lyase_/UTRA_dom_sf"/>
</dbReference>
<dbReference type="InterPro" id="IPR011663">
    <property type="entry name" value="UTRA"/>
</dbReference>
<evidence type="ECO:0000256" key="2">
    <source>
        <dbReference type="ARBA" id="ARBA00023125"/>
    </source>
</evidence>
<dbReference type="PANTHER" id="PTHR44846:SF1">
    <property type="entry name" value="MANNOSYL-D-GLYCERATE TRANSPORT_METABOLISM SYSTEM REPRESSOR MNGR-RELATED"/>
    <property type="match status" value="1"/>
</dbReference>
<gene>
    <name evidence="6" type="ORF">ISU07_22050</name>
</gene>
<evidence type="ECO:0000259" key="5">
    <source>
        <dbReference type="PROSITE" id="PS50949"/>
    </source>
</evidence>
<evidence type="ECO:0000256" key="4">
    <source>
        <dbReference type="SAM" id="MobiDB-lite"/>
    </source>
</evidence>
<dbReference type="GO" id="GO:0045892">
    <property type="term" value="P:negative regulation of DNA-templated transcription"/>
    <property type="evidence" value="ECO:0007669"/>
    <property type="project" value="TreeGrafter"/>
</dbReference>
<dbReference type="EMBL" id="JADKPN010000019">
    <property type="protein sequence ID" value="MBF4765825.1"/>
    <property type="molecule type" value="Genomic_DNA"/>
</dbReference>
<dbReference type="CDD" id="cd07377">
    <property type="entry name" value="WHTH_GntR"/>
    <property type="match status" value="1"/>
</dbReference>
<dbReference type="SMART" id="SM00866">
    <property type="entry name" value="UTRA"/>
    <property type="match status" value="1"/>
</dbReference>
<dbReference type="Gene3D" id="1.10.10.10">
    <property type="entry name" value="Winged helix-like DNA-binding domain superfamily/Winged helix DNA-binding domain"/>
    <property type="match status" value="1"/>
</dbReference>
<dbReference type="PANTHER" id="PTHR44846">
    <property type="entry name" value="MANNOSYL-D-GLYCERATE TRANSPORT/METABOLISM SYSTEM REPRESSOR MNGR-RELATED"/>
    <property type="match status" value="1"/>
</dbReference>